<dbReference type="PANTHER" id="PTHR36842">
    <property type="entry name" value="PROTEIN TOLB HOMOLOG"/>
    <property type="match status" value="1"/>
</dbReference>
<dbReference type="Gene3D" id="3.30.457.10">
    <property type="entry name" value="Copper amine oxidase-like, N-terminal domain"/>
    <property type="match status" value="1"/>
</dbReference>
<accession>A0A2T0AVA6</accession>
<feature type="domain" description="Copper amine oxidase-like N-terminal" evidence="3">
    <location>
        <begin position="39"/>
        <end position="145"/>
    </location>
</feature>
<dbReference type="OrthoDB" id="9774911at2"/>
<keyword evidence="2" id="KW-0732">Signal</keyword>
<organism evidence="4 5">
    <name type="scientific">Neomoorella humiferrea</name>
    <dbReference type="NCBI Taxonomy" id="676965"/>
    <lineage>
        <taxon>Bacteria</taxon>
        <taxon>Bacillati</taxon>
        <taxon>Bacillota</taxon>
        <taxon>Clostridia</taxon>
        <taxon>Neomoorellales</taxon>
        <taxon>Neomoorellaceae</taxon>
        <taxon>Neomoorella</taxon>
    </lineage>
</organism>
<dbReference type="SUPFAM" id="SSF82171">
    <property type="entry name" value="DPP6 N-terminal domain-like"/>
    <property type="match status" value="1"/>
</dbReference>
<dbReference type="InterPro" id="IPR036582">
    <property type="entry name" value="Mao_N_sf"/>
</dbReference>
<dbReference type="EMBL" id="PVXM01000008">
    <property type="protein sequence ID" value="PRR74496.1"/>
    <property type="molecule type" value="Genomic_DNA"/>
</dbReference>
<proteinExistence type="inferred from homology"/>
<evidence type="ECO:0000256" key="1">
    <source>
        <dbReference type="ARBA" id="ARBA00009820"/>
    </source>
</evidence>
<feature type="chain" id="PRO_5039290760" evidence="2">
    <location>
        <begin position="28"/>
        <end position="771"/>
    </location>
</feature>
<dbReference type="Proteomes" id="UP000238415">
    <property type="component" value="Unassembled WGS sequence"/>
</dbReference>
<name>A0A2T0AVA6_9FIRM</name>
<dbReference type="RefSeq" id="WP_106004823.1">
    <property type="nucleotide sequence ID" value="NZ_CP136419.1"/>
</dbReference>
<evidence type="ECO:0000256" key="2">
    <source>
        <dbReference type="SAM" id="SignalP"/>
    </source>
</evidence>
<dbReference type="SUPFAM" id="SSF55383">
    <property type="entry name" value="Copper amine oxidase, domain N"/>
    <property type="match status" value="1"/>
</dbReference>
<dbReference type="PANTHER" id="PTHR36842:SF1">
    <property type="entry name" value="PROTEIN TOLB"/>
    <property type="match status" value="1"/>
</dbReference>
<evidence type="ECO:0000259" key="3">
    <source>
        <dbReference type="Pfam" id="PF07833"/>
    </source>
</evidence>
<protein>
    <submittedName>
        <fullName evidence="4">Translocation protein TolB</fullName>
    </submittedName>
</protein>
<feature type="signal peptide" evidence="2">
    <location>
        <begin position="1"/>
        <end position="27"/>
    </location>
</feature>
<dbReference type="InterPro" id="IPR011044">
    <property type="entry name" value="Quino_amine_DH_bsu"/>
</dbReference>
<dbReference type="Pfam" id="PF07833">
    <property type="entry name" value="Cu_amine_oxidN1"/>
    <property type="match status" value="1"/>
</dbReference>
<dbReference type="Pfam" id="PF07676">
    <property type="entry name" value="PD40"/>
    <property type="match status" value="1"/>
</dbReference>
<evidence type="ECO:0000313" key="4">
    <source>
        <dbReference type="EMBL" id="PRR74496.1"/>
    </source>
</evidence>
<dbReference type="Gene3D" id="2.120.10.30">
    <property type="entry name" value="TolB, C-terminal domain"/>
    <property type="match status" value="3"/>
</dbReference>
<gene>
    <name evidence="4" type="ORF">MOHU_08090</name>
</gene>
<dbReference type="SUPFAM" id="SSF50969">
    <property type="entry name" value="YVTN repeat-like/Quinoprotein amine dehydrogenase"/>
    <property type="match status" value="1"/>
</dbReference>
<dbReference type="AlphaFoldDB" id="A0A2T0AVA6"/>
<dbReference type="InterPro" id="IPR011042">
    <property type="entry name" value="6-blade_b-propeller_TolB-like"/>
</dbReference>
<reference evidence="4 5" key="1">
    <citation type="submission" date="2018-03" db="EMBL/GenBank/DDBJ databases">
        <title>Genome sequence of Moorella humiferrea DSM 23265.</title>
        <authorList>
            <person name="Poehlein A."/>
            <person name="Daniel R."/>
        </authorList>
    </citation>
    <scope>NUCLEOTIDE SEQUENCE [LARGE SCALE GENOMIC DNA]</scope>
    <source>
        <strain evidence="4 5">DSM 23265</strain>
    </source>
</reference>
<comment type="caution">
    <text evidence="4">The sequence shown here is derived from an EMBL/GenBank/DDBJ whole genome shotgun (WGS) entry which is preliminary data.</text>
</comment>
<comment type="similarity">
    <text evidence="1">Belongs to the TolB family.</text>
</comment>
<dbReference type="InterPro" id="IPR012854">
    <property type="entry name" value="Cu_amine_oxidase-like_N"/>
</dbReference>
<keyword evidence="5" id="KW-1185">Reference proteome</keyword>
<evidence type="ECO:0000313" key="5">
    <source>
        <dbReference type="Proteomes" id="UP000238415"/>
    </source>
</evidence>
<sequence length="771" mass="82914">MLQPLKPFKLLSLAVFFCLLAGIFTGAAPAGAEGIHISVDGRELALDEPPIIRDGHVLAPVRALGEALGTTVTWNEGTGEVVIAGPRTTLKMVVGSRNVYKDKEQLSLTVPVEILNGRVLAPVRFLAEALGAEISWNAITMTVAITTPLPPVAERVYAAPFPARVAFTSNGILYLLEGGRAGAAPVQVTREGSVATILGWSYDGRWLAFMLREKQEEGAAKPYLWVVGADGSNAFQVDPRPVLAEAAWSPAANILAYTTQGPGGGYAPDMNLKLAAIQDDASARITTLLPDGSETVEDFAWAPDGKSLAISLPRTENHPLRIDRLTLAGERHNLLTLGEAGTAVDEIYFSYAIGLKWSPNGRYLAYYLHYNAASLSTDGVPLQVLDLDNPGRSLNLGICLPYRQWLAWSPDGNRLAFIQGSGREATANKRLCVVNLPEGNIDFYDQPGRVDSQPLWLPAPDDGVLFCRGLETTAWEGKQLSGVLVSDHRIWLATGDGQARPLTVGTPDNADYYPSISPDGQDLYFLRLDPSQGGSLYRQPLDGGPAIELVRNLGGTAGYYGNYYPAWISIYHLDKKIKATGKLVVSNVEGRHFELETGTDRLVLLPEEGSTGVAKDLEKYAGQVVMVIGTLTNESNIYMRGAIMRVNSVMPVQSPTPANNNEENLVAGIDSFTIAPPDLVIKGKQLAQVEIWAIPTGTGITEKDYTLLGQATQQAATGGEEIWTFPIPRTTILATEIFAIGYDEQGRKAGRISLPVTGVTALNEALGTIGN</sequence>
<dbReference type="InterPro" id="IPR011659">
    <property type="entry name" value="WD40"/>
</dbReference>